<protein>
    <recommendedName>
        <fullName evidence="3">Penicillin-binding protein transpeptidase domain-containing protein</fullName>
    </recommendedName>
</protein>
<dbReference type="AlphaFoldDB" id="A0A402ABU5"/>
<evidence type="ECO:0008006" key="3">
    <source>
        <dbReference type="Google" id="ProtNLM"/>
    </source>
</evidence>
<name>A0A402ABU5_9CHLR</name>
<gene>
    <name evidence="1" type="ORF">KDK_03740</name>
</gene>
<organism evidence="1 2">
    <name type="scientific">Dictyobacter kobayashii</name>
    <dbReference type="NCBI Taxonomy" id="2014872"/>
    <lineage>
        <taxon>Bacteria</taxon>
        <taxon>Bacillati</taxon>
        <taxon>Chloroflexota</taxon>
        <taxon>Ktedonobacteria</taxon>
        <taxon>Ktedonobacterales</taxon>
        <taxon>Dictyobacteraceae</taxon>
        <taxon>Dictyobacter</taxon>
    </lineage>
</organism>
<accession>A0A402ABU5</accession>
<proteinExistence type="predicted"/>
<dbReference type="Proteomes" id="UP000287188">
    <property type="component" value="Unassembled WGS sequence"/>
</dbReference>
<evidence type="ECO:0000313" key="1">
    <source>
        <dbReference type="EMBL" id="GCE16574.1"/>
    </source>
</evidence>
<evidence type="ECO:0000313" key="2">
    <source>
        <dbReference type="Proteomes" id="UP000287188"/>
    </source>
</evidence>
<sequence>MLTQAPYYSSDPTRQPAITVVAMKENGGEAIDAIGPIIANIYNDIFSQQLVKVQSPNNPESDIYCPAHHLWKQ</sequence>
<reference evidence="2" key="1">
    <citation type="submission" date="2018-12" db="EMBL/GenBank/DDBJ databases">
        <title>Tengunoibacter tsumagoiensis gen. nov., sp. nov., Dictyobacter kobayashii sp. nov., D. alpinus sp. nov., and D. joshuensis sp. nov. and description of Dictyobacteraceae fam. nov. within the order Ktedonobacterales isolated from Tengu-no-mugimeshi.</title>
        <authorList>
            <person name="Wang C.M."/>
            <person name="Zheng Y."/>
            <person name="Sakai Y."/>
            <person name="Toyoda A."/>
            <person name="Minakuchi Y."/>
            <person name="Abe K."/>
            <person name="Yokota A."/>
            <person name="Yabe S."/>
        </authorList>
    </citation>
    <scope>NUCLEOTIDE SEQUENCE [LARGE SCALE GENOMIC DNA]</scope>
    <source>
        <strain evidence="2">Uno11</strain>
    </source>
</reference>
<keyword evidence="2" id="KW-1185">Reference proteome</keyword>
<dbReference type="EMBL" id="BIFS01000001">
    <property type="protein sequence ID" value="GCE16574.1"/>
    <property type="molecule type" value="Genomic_DNA"/>
</dbReference>
<comment type="caution">
    <text evidence="1">The sequence shown here is derived from an EMBL/GenBank/DDBJ whole genome shotgun (WGS) entry which is preliminary data.</text>
</comment>